<feature type="domain" description="Core-binding (CB)" evidence="11">
    <location>
        <begin position="1"/>
        <end position="82"/>
    </location>
</feature>
<dbReference type="GO" id="GO:0007059">
    <property type="term" value="P:chromosome segregation"/>
    <property type="evidence" value="ECO:0007669"/>
    <property type="project" value="UniProtKB-KW"/>
</dbReference>
<dbReference type="Proteomes" id="UP000193006">
    <property type="component" value="Chromosome"/>
</dbReference>
<dbReference type="InterPro" id="IPR044068">
    <property type="entry name" value="CB"/>
</dbReference>
<dbReference type="InterPro" id="IPR004107">
    <property type="entry name" value="Integrase_SAM-like_N"/>
</dbReference>
<dbReference type="PROSITE" id="PS51900">
    <property type="entry name" value="CB"/>
    <property type="match status" value="1"/>
</dbReference>
<evidence type="ECO:0000256" key="8">
    <source>
        <dbReference type="ARBA" id="ARBA00023306"/>
    </source>
</evidence>
<evidence type="ECO:0000259" key="10">
    <source>
        <dbReference type="PROSITE" id="PS51898"/>
    </source>
</evidence>
<evidence type="ECO:0000259" key="11">
    <source>
        <dbReference type="PROSITE" id="PS51900"/>
    </source>
</evidence>
<evidence type="ECO:0000313" key="13">
    <source>
        <dbReference type="Proteomes" id="UP000193006"/>
    </source>
</evidence>
<sequence length="280" mass="33100">MKLSNLWSVYEMDKRTQGYSKHTLQAYAIQFRLLVEALEDMNIEEITVFHLKQYIAAHADRLKTSSLEHRIKTMRSLFRYANEEGIIETNPAARLKFPKQGARVPKFLKEETIELLRIGSKTALESTLIEFMYSAGVRIGEVYRLNRDDFNFSDRSVIVRGKGDKEREVYFSKRAEIWIKRYLKERQDEDPAFIVTERNPHRRMSIAQIRYVVKRIAKRAGVDENVYPHKLRHTYATHLVNRGAPIEVIQQFLGHSKTETTMIYAHLSGEHRREVYRKYF</sequence>
<dbReference type="Gene3D" id="1.10.443.10">
    <property type="entry name" value="Intergrase catalytic core"/>
    <property type="match status" value="1"/>
</dbReference>
<dbReference type="Gene3D" id="1.10.150.130">
    <property type="match status" value="1"/>
</dbReference>
<dbReference type="InterPro" id="IPR010998">
    <property type="entry name" value="Integrase_recombinase_N"/>
</dbReference>
<dbReference type="SUPFAM" id="SSF56349">
    <property type="entry name" value="DNA breaking-rejoining enzymes"/>
    <property type="match status" value="1"/>
</dbReference>
<evidence type="ECO:0000256" key="4">
    <source>
        <dbReference type="ARBA" id="ARBA00022829"/>
    </source>
</evidence>
<dbReference type="GO" id="GO:0051301">
    <property type="term" value="P:cell division"/>
    <property type="evidence" value="ECO:0007669"/>
    <property type="project" value="UniProtKB-KW"/>
</dbReference>
<name>A0A1X9MEE9_9BACI</name>
<organism evidence="12 13">
    <name type="scientific">Halalkalibacter krulwichiae</name>
    <dbReference type="NCBI Taxonomy" id="199441"/>
    <lineage>
        <taxon>Bacteria</taxon>
        <taxon>Bacillati</taxon>
        <taxon>Bacillota</taxon>
        <taxon>Bacilli</taxon>
        <taxon>Bacillales</taxon>
        <taxon>Bacillaceae</taxon>
        <taxon>Halalkalibacter</taxon>
    </lineage>
</organism>
<keyword evidence="13" id="KW-1185">Reference proteome</keyword>
<proteinExistence type="predicted"/>
<keyword evidence="4" id="KW-0159">Chromosome partition</keyword>
<reference evidence="12 13" key="1">
    <citation type="submission" date="2017-04" db="EMBL/GenBank/DDBJ databases">
        <title>Bacillus krulwichiae AM31D Genome sequencing and assembly.</title>
        <authorList>
            <person name="Krulwich T.A."/>
            <person name="Anastor L."/>
            <person name="Ehrlich R."/>
            <person name="Ehrlich G.D."/>
            <person name="Janto B."/>
        </authorList>
    </citation>
    <scope>NUCLEOTIDE SEQUENCE [LARGE SCALE GENOMIC DNA]</scope>
    <source>
        <strain evidence="12 13">AM31D</strain>
    </source>
</reference>
<dbReference type="GO" id="GO:0015074">
    <property type="term" value="P:DNA integration"/>
    <property type="evidence" value="ECO:0007669"/>
    <property type="project" value="UniProtKB-KW"/>
</dbReference>
<dbReference type="InterPro" id="IPR013762">
    <property type="entry name" value="Integrase-like_cat_sf"/>
</dbReference>
<dbReference type="InterPro" id="IPR011010">
    <property type="entry name" value="DNA_brk_join_enz"/>
</dbReference>
<dbReference type="InterPro" id="IPR050090">
    <property type="entry name" value="Tyrosine_recombinase_XerCD"/>
</dbReference>
<keyword evidence="5" id="KW-0229">DNA integration</keyword>
<dbReference type="RefSeq" id="WP_066161151.1">
    <property type="nucleotide sequence ID" value="NZ_CP020814.1"/>
</dbReference>
<evidence type="ECO:0000256" key="1">
    <source>
        <dbReference type="ARBA" id="ARBA00004496"/>
    </source>
</evidence>
<evidence type="ECO:0000256" key="3">
    <source>
        <dbReference type="ARBA" id="ARBA00022618"/>
    </source>
</evidence>
<keyword evidence="7" id="KW-0233">DNA recombination</keyword>
<dbReference type="PANTHER" id="PTHR30349:SF77">
    <property type="entry name" value="TYROSINE RECOMBINASE XERC"/>
    <property type="match status" value="1"/>
</dbReference>
<evidence type="ECO:0000256" key="9">
    <source>
        <dbReference type="PROSITE-ProRule" id="PRU01248"/>
    </source>
</evidence>
<keyword evidence="3" id="KW-0132">Cell division</keyword>
<comment type="subcellular location">
    <subcellularLocation>
        <location evidence="1">Cytoplasm</location>
    </subcellularLocation>
</comment>
<evidence type="ECO:0000256" key="5">
    <source>
        <dbReference type="ARBA" id="ARBA00022908"/>
    </source>
</evidence>
<evidence type="ECO:0000313" key="12">
    <source>
        <dbReference type="EMBL" id="ARK28812.1"/>
    </source>
</evidence>
<accession>A0A1X9MEE9</accession>
<dbReference type="EMBL" id="CP020814">
    <property type="protein sequence ID" value="ARK28812.1"/>
    <property type="molecule type" value="Genomic_DNA"/>
</dbReference>
<dbReference type="PROSITE" id="PS51898">
    <property type="entry name" value="TYR_RECOMBINASE"/>
    <property type="match status" value="1"/>
</dbReference>
<keyword evidence="2" id="KW-0963">Cytoplasm</keyword>
<keyword evidence="8" id="KW-0131">Cell cycle</keyword>
<protein>
    <submittedName>
        <fullName evidence="12">Tyrosine recombinase XerC</fullName>
    </submittedName>
</protein>
<evidence type="ECO:0000256" key="6">
    <source>
        <dbReference type="ARBA" id="ARBA00023125"/>
    </source>
</evidence>
<keyword evidence="6 9" id="KW-0238">DNA-binding</keyword>
<dbReference type="KEGG" id="bkw:BkAM31D_02510"/>
<evidence type="ECO:0000256" key="7">
    <source>
        <dbReference type="ARBA" id="ARBA00023172"/>
    </source>
</evidence>
<dbReference type="STRING" id="199441.BkAM31D_02510"/>
<dbReference type="Pfam" id="PF00589">
    <property type="entry name" value="Phage_integrase"/>
    <property type="match status" value="1"/>
</dbReference>
<evidence type="ECO:0000256" key="2">
    <source>
        <dbReference type="ARBA" id="ARBA00022490"/>
    </source>
</evidence>
<dbReference type="GO" id="GO:0005737">
    <property type="term" value="C:cytoplasm"/>
    <property type="evidence" value="ECO:0007669"/>
    <property type="project" value="UniProtKB-SubCell"/>
</dbReference>
<dbReference type="GO" id="GO:0006310">
    <property type="term" value="P:DNA recombination"/>
    <property type="evidence" value="ECO:0007669"/>
    <property type="project" value="UniProtKB-KW"/>
</dbReference>
<dbReference type="Pfam" id="PF02899">
    <property type="entry name" value="Phage_int_SAM_1"/>
    <property type="match status" value="1"/>
</dbReference>
<gene>
    <name evidence="12" type="primary">xerC_1</name>
    <name evidence="12" type="ORF">BkAM31D_02510</name>
</gene>
<dbReference type="InterPro" id="IPR002104">
    <property type="entry name" value="Integrase_catalytic"/>
</dbReference>
<dbReference type="PANTHER" id="PTHR30349">
    <property type="entry name" value="PHAGE INTEGRASE-RELATED"/>
    <property type="match status" value="1"/>
</dbReference>
<dbReference type="GO" id="GO:0003677">
    <property type="term" value="F:DNA binding"/>
    <property type="evidence" value="ECO:0007669"/>
    <property type="project" value="UniProtKB-UniRule"/>
</dbReference>
<feature type="domain" description="Tyr recombinase" evidence="10">
    <location>
        <begin position="103"/>
        <end position="277"/>
    </location>
</feature>
<dbReference type="AlphaFoldDB" id="A0A1X9MEE9"/>